<gene>
    <name evidence="3" type="ORF">Mgra_00004991</name>
</gene>
<dbReference type="EMBL" id="JABEBT010000040">
    <property type="protein sequence ID" value="KAF7635602.1"/>
    <property type="molecule type" value="Genomic_DNA"/>
</dbReference>
<organism evidence="3 4">
    <name type="scientific">Meloidogyne graminicola</name>
    <dbReference type="NCBI Taxonomy" id="189291"/>
    <lineage>
        <taxon>Eukaryota</taxon>
        <taxon>Metazoa</taxon>
        <taxon>Ecdysozoa</taxon>
        <taxon>Nematoda</taxon>
        <taxon>Chromadorea</taxon>
        <taxon>Rhabditida</taxon>
        <taxon>Tylenchina</taxon>
        <taxon>Tylenchomorpha</taxon>
        <taxon>Tylenchoidea</taxon>
        <taxon>Meloidogynidae</taxon>
        <taxon>Meloidogyninae</taxon>
        <taxon>Meloidogyne</taxon>
    </lineage>
</organism>
<name>A0A8S9ZQU0_9BILA</name>
<protein>
    <submittedName>
        <fullName evidence="3">Uncharacterized protein</fullName>
    </submittedName>
</protein>
<keyword evidence="4" id="KW-1185">Reference proteome</keyword>
<evidence type="ECO:0000313" key="3">
    <source>
        <dbReference type="EMBL" id="KAF7635602.1"/>
    </source>
</evidence>
<dbReference type="AlphaFoldDB" id="A0A8S9ZQU0"/>
<evidence type="ECO:0000256" key="1">
    <source>
        <dbReference type="SAM" id="MobiDB-lite"/>
    </source>
</evidence>
<reference evidence="3" key="1">
    <citation type="journal article" date="2020" name="Ecol. Evol.">
        <title>Genome structure and content of the rice root-knot nematode (Meloidogyne graminicola).</title>
        <authorList>
            <person name="Phan N.T."/>
            <person name="Danchin E.G.J."/>
            <person name="Klopp C."/>
            <person name="Perfus-Barbeoch L."/>
            <person name="Kozlowski D.K."/>
            <person name="Koutsovoulos G.D."/>
            <person name="Lopez-Roques C."/>
            <person name="Bouchez O."/>
            <person name="Zahm M."/>
            <person name="Besnard G."/>
            <person name="Bellafiore S."/>
        </authorList>
    </citation>
    <scope>NUCLEOTIDE SEQUENCE</scope>
    <source>
        <strain evidence="3">VN-18</strain>
    </source>
</reference>
<comment type="caution">
    <text evidence="3">The sequence shown here is derived from an EMBL/GenBank/DDBJ whole genome shotgun (WGS) entry which is preliminary data.</text>
</comment>
<feature type="chain" id="PRO_5035883974" evidence="2">
    <location>
        <begin position="19"/>
        <end position="130"/>
    </location>
</feature>
<keyword evidence="2" id="KW-0732">Signal</keyword>
<feature type="region of interest" description="Disordered" evidence="1">
    <location>
        <begin position="51"/>
        <end position="72"/>
    </location>
</feature>
<sequence>MNFLIFVTIFLMFEIVIGGDNHKGKNVVNTNSSLPITTVSSNRRESIRRFMERREKQGNDQNNPESSHNPHELNLLEQFEASAFKDELQKLYEDGKNGTFHLTDKNGIKYTPSKETLQHVKNLNKRLQKD</sequence>
<evidence type="ECO:0000256" key="2">
    <source>
        <dbReference type="SAM" id="SignalP"/>
    </source>
</evidence>
<proteinExistence type="predicted"/>
<accession>A0A8S9ZQU0</accession>
<dbReference type="Proteomes" id="UP000605970">
    <property type="component" value="Unassembled WGS sequence"/>
</dbReference>
<feature type="signal peptide" evidence="2">
    <location>
        <begin position="1"/>
        <end position="18"/>
    </location>
</feature>
<evidence type="ECO:0000313" key="4">
    <source>
        <dbReference type="Proteomes" id="UP000605970"/>
    </source>
</evidence>